<keyword evidence="1" id="KW-0862">Zinc</keyword>
<keyword evidence="1" id="KW-0479">Metal-binding</keyword>
<dbReference type="Gene3D" id="3.30.160.60">
    <property type="entry name" value="Classic Zinc Finger"/>
    <property type="match status" value="1"/>
</dbReference>
<evidence type="ECO:0000256" key="2">
    <source>
        <dbReference type="SAM" id="MobiDB-lite"/>
    </source>
</evidence>
<dbReference type="PROSITE" id="PS00028">
    <property type="entry name" value="ZINC_FINGER_C2H2_1"/>
    <property type="match status" value="1"/>
</dbReference>
<reference evidence="4" key="1">
    <citation type="journal article" date="2021" name="Open Biol.">
        <title>Shared evolutionary footprints suggest mitochondrial oxidative damage underlies multiple complex I losses in fungi.</title>
        <authorList>
            <person name="Schikora-Tamarit M.A."/>
            <person name="Marcet-Houben M."/>
            <person name="Nosek J."/>
            <person name="Gabaldon T."/>
        </authorList>
    </citation>
    <scope>NUCLEOTIDE SEQUENCE</scope>
    <source>
        <strain evidence="4">CBS2887</strain>
    </source>
</reference>
<feature type="domain" description="C2H2-type" evidence="3">
    <location>
        <begin position="59"/>
        <end position="86"/>
    </location>
</feature>
<dbReference type="Pfam" id="PF00096">
    <property type="entry name" value="zf-C2H2"/>
    <property type="match status" value="1"/>
</dbReference>
<feature type="compositionally biased region" description="Polar residues" evidence="2">
    <location>
        <begin position="158"/>
        <end position="173"/>
    </location>
</feature>
<dbReference type="GO" id="GO:0008270">
    <property type="term" value="F:zinc ion binding"/>
    <property type="evidence" value="ECO:0007669"/>
    <property type="project" value="UniProtKB-KW"/>
</dbReference>
<evidence type="ECO:0000256" key="1">
    <source>
        <dbReference type="PROSITE-ProRule" id="PRU00042"/>
    </source>
</evidence>
<dbReference type="EMBL" id="JAEUBG010003758">
    <property type="protein sequence ID" value="KAH3682361.1"/>
    <property type="molecule type" value="Genomic_DNA"/>
</dbReference>
<feature type="domain" description="C2H2-type" evidence="3">
    <location>
        <begin position="121"/>
        <end position="149"/>
    </location>
</feature>
<proteinExistence type="predicted"/>
<sequence length="213" mass="24430">MSVRGISSLDPLDPKEIEKFLPIGFPKLLPDGRVPLRYQIFKDKSVLRTVLTKPKKGVFMCSHCDLSFTQFSELLDHYDEYKIKRPHKCSHHDCPWKIVGFNRLRQLTRHEASIHNSSLNLVCLKCSKKFGRIDLLNRHTKNVHDNANSRFNKKMAKFSTTHASEAEQNSPNVTPKVGSPHSENQKQAQEQTASQDSKEPDTSYKHSIDFLTS</sequence>
<feature type="region of interest" description="Disordered" evidence="2">
    <location>
        <begin position="158"/>
        <end position="213"/>
    </location>
</feature>
<feature type="compositionally biased region" description="Basic and acidic residues" evidence="2">
    <location>
        <begin position="196"/>
        <end position="213"/>
    </location>
</feature>
<protein>
    <recommendedName>
        <fullName evidence="3">C2H2-type domain-containing protein</fullName>
    </recommendedName>
</protein>
<dbReference type="Proteomes" id="UP000774326">
    <property type="component" value="Unassembled WGS sequence"/>
</dbReference>
<dbReference type="PROSITE" id="PS50157">
    <property type="entry name" value="ZINC_FINGER_C2H2_2"/>
    <property type="match status" value="2"/>
</dbReference>
<dbReference type="InterPro" id="IPR013087">
    <property type="entry name" value="Znf_C2H2_type"/>
</dbReference>
<dbReference type="AlphaFoldDB" id="A0A9P8Q1L6"/>
<dbReference type="SMART" id="SM00355">
    <property type="entry name" value="ZnF_C2H2"/>
    <property type="match status" value="3"/>
</dbReference>
<evidence type="ECO:0000259" key="3">
    <source>
        <dbReference type="PROSITE" id="PS50157"/>
    </source>
</evidence>
<gene>
    <name evidence="4" type="ORF">WICPIJ_006675</name>
</gene>
<accession>A0A9P8Q1L6</accession>
<dbReference type="OrthoDB" id="6910977at2759"/>
<evidence type="ECO:0000313" key="5">
    <source>
        <dbReference type="Proteomes" id="UP000774326"/>
    </source>
</evidence>
<evidence type="ECO:0000313" key="4">
    <source>
        <dbReference type="EMBL" id="KAH3682361.1"/>
    </source>
</evidence>
<name>A0A9P8Q1L6_WICPI</name>
<feature type="compositionally biased region" description="Polar residues" evidence="2">
    <location>
        <begin position="181"/>
        <end position="195"/>
    </location>
</feature>
<keyword evidence="5" id="KW-1185">Reference proteome</keyword>
<reference evidence="4" key="2">
    <citation type="submission" date="2021-01" db="EMBL/GenBank/DDBJ databases">
        <authorList>
            <person name="Schikora-Tamarit M.A."/>
        </authorList>
    </citation>
    <scope>NUCLEOTIDE SEQUENCE</scope>
    <source>
        <strain evidence="4">CBS2887</strain>
    </source>
</reference>
<keyword evidence="1" id="KW-0863">Zinc-finger</keyword>
<organism evidence="4 5">
    <name type="scientific">Wickerhamomyces pijperi</name>
    <name type="common">Yeast</name>
    <name type="synonym">Pichia pijperi</name>
    <dbReference type="NCBI Taxonomy" id="599730"/>
    <lineage>
        <taxon>Eukaryota</taxon>
        <taxon>Fungi</taxon>
        <taxon>Dikarya</taxon>
        <taxon>Ascomycota</taxon>
        <taxon>Saccharomycotina</taxon>
        <taxon>Saccharomycetes</taxon>
        <taxon>Phaffomycetales</taxon>
        <taxon>Wickerhamomycetaceae</taxon>
        <taxon>Wickerhamomyces</taxon>
    </lineage>
</organism>
<comment type="caution">
    <text evidence="4">The sequence shown here is derived from an EMBL/GenBank/DDBJ whole genome shotgun (WGS) entry which is preliminary data.</text>
</comment>